<dbReference type="PATRIC" id="fig|762836.4.peg.5489"/>
<evidence type="ECO:0000256" key="1">
    <source>
        <dbReference type="SAM" id="SignalP"/>
    </source>
</evidence>
<evidence type="ECO:0008006" key="4">
    <source>
        <dbReference type="Google" id="ProtNLM"/>
    </source>
</evidence>
<organism evidence="2 3">
    <name type="scientific">Duganella phyllosphaerae</name>
    <dbReference type="NCBI Taxonomy" id="762836"/>
    <lineage>
        <taxon>Bacteria</taxon>
        <taxon>Pseudomonadati</taxon>
        <taxon>Pseudomonadota</taxon>
        <taxon>Betaproteobacteria</taxon>
        <taxon>Burkholderiales</taxon>
        <taxon>Oxalobacteraceae</taxon>
        <taxon>Telluria group</taxon>
        <taxon>Duganella</taxon>
    </lineage>
</organism>
<protein>
    <recommendedName>
        <fullName evidence="4">Lipoprotein</fullName>
    </recommendedName>
</protein>
<sequence>MKPRNARRIIPKIIPLVAALVLAGCGIAPPATQIVEVPVYVPCVKDVPAAPAYEFDKLPMDASDGVKILALARDWPRGRKYEGEMVAAIAGCL</sequence>
<dbReference type="EMBL" id="LROM01000156">
    <property type="protein sequence ID" value="OEZ90737.1"/>
    <property type="molecule type" value="Genomic_DNA"/>
</dbReference>
<comment type="caution">
    <text evidence="2">The sequence shown here is derived from an EMBL/GenBank/DDBJ whole genome shotgun (WGS) entry which is preliminary data.</text>
</comment>
<reference evidence="3" key="1">
    <citation type="journal article" date="2016" name="Front. Microbiol.">
        <title>Molecular Keys to the Janthinobacterium and Duganella spp. Interaction with the Plant Pathogen Fusarium graminearum.</title>
        <authorList>
            <person name="Haack F.S."/>
            <person name="Poehlein A."/>
            <person name="Kroger C."/>
            <person name="Voigt C.A."/>
            <person name="Piepenbring M."/>
            <person name="Bode H.B."/>
            <person name="Daniel R."/>
            <person name="Schafer W."/>
            <person name="Streit W.R."/>
        </authorList>
    </citation>
    <scope>NUCLEOTIDE SEQUENCE [LARGE SCALE GENOMIC DNA]</scope>
    <source>
        <strain evidence="3">T54</strain>
    </source>
</reference>
<dbReference type="OrthoDB" id="8704422at2"/>
<feature type="chain" id="PRO_5009206493" description="Lipoprotein" evidence="1">
    <location>
        <begin position="24"/>
        <end position="93"/>
    </location>
</feature>
<dbReference type="AlphaFoldDB" id="A0A1E7W4V6"/>
<evidence type="ECO:0000313" key="2">
    <source>
        <dbReference type="EMBL" id="OEZ90737.1"/>
    </source>
</evidence>
<gene>
    <name evidence="2" type="ORF">DUPY_53440</name>
</gene>
<keyword evidence="3" id="KW-1185">Reference proteome</keyword>
<dbReference type="Proteomes" id="UP000175989">
    <property type="component" value="Unassembled WGS sequence"/>
</dbReference>
<keyword evidence="1" id="KW-0732">Signal</keyword>
<proteinExistence type="predicted"/>
<evidence type="ECO:0000313" key="3">
    <source>
        <dbReference type="Proteomes" id="UP000175989"/>
    </source>
</evidence>
<feature type="signal peptide" evidence="1">
    <location>
        <begin position="1"/>
        <end position="23"/>
    </location>
</feature>
<dbReference type="PROSITE" id="PS51257">
    <property type="entry name" value="PROKAR_LIPOPROTEIN"/>
    <property type="match status" value="1"/>
</dbReference>
<accession>A0A1E7W4V6</accession>
<name>A0A1E7W4V6_9BURK</name>
<dbReference type="RefSeq" id="WP_070252304.1">
    <property type="nucleotide sequence ID" value="NZ_LROM01000156.1"/>
</dbReference>